<feature type="region of interest" description="Disordered" evidence="1">
    <location>
        <begin position="454"/>
        <end position="495"/>
    </location>
</feature>
<dbReference type="Pfam" id="PF13454">
    <property type="entry name" value="NAD_binding_9"/>
    <property type="match status" value="1"/>
</dbReference>
<proteinExistence type="predicted"/>
<dbReference type="InterPro" id="IPR038732">
    <property type="entry name" value="HpyO/CreE_NAD-binding"/>
</dbReference>
<dbReference type="Proteomes" id="UP000305887">
    <property type="component" value="Unassembled WGS sequence"/>
</dbReference>
<dbReference type="PANTHER" id="PTHR40254">
    <property type="entry name" value="BLR0577 PROTEIN"/>
    <property type="match status" value="1"/>
</dbReference>
<gene>
    <name evidence="3" type="ORF">FHG66_13455</name>
</gene>
<organism evidence="3 4">
    <name type="scientific">Rubellimicrobium rubrum</name>
    <dbReference type="NCBI Taxonomy" id="2585369"/>
    <lineage>
        <taxon>Bacteria</taxon>
        <taxon>Pseudomonadati</taxon>
        <taxon>Pseudomonadota</taxon>
        <taxon>Alphaproteobacteria</taxon>
        <taxon>Rhodobacterales</taxon>
        <taxon>Roseobacteraceae</taxon>
        <taxon>Rubellimicrobium</taxon>
    </lineage>
</organism>
<dbReference type="SUPFAM" id="SSF51905">
    <property type="entry name" value="FAD/NAD(P)-binding domain"/>
    <property type="match status" value="1"/>
</dbReference>
<dbReference type="OrthoDB" id="101972at2"/>
<keyword evidence="4" id="KW-1185">Reference proteome</keyword>
<evidence type="ECO:0000259" key="2">
    <source>
        <dbReference type="Pfam" id="PF13454"/>
    </source>
</evidence>
<accession>A0A5C4MVZ5</accession>
<feature type="domain" description="FAD-dependent urate hydroxylase HpyO/Asp monooxygenase CreE-like FAD/NAD(P)-binding" evidence="2">
    <location>
        <begin position="21"/>
        <end position="164"/>
    </location>
</feature>
<dbReference type="PANTHER" id="PTHR40254:SF1">
    <property type="entry name" value="BLR0577 PROTEIN"/>
    <property type="match status" value="1"/>
</dbReference>
<name>A0A5C4MVZ5_9RHOB</name>
<protein>
    <submittedName>
        <fullName evidence="3">FAD-dependent oxidoreductase</fullName>
    </submittedName>
</protein>
<dbReference type="InterPro" id="IPR052189">
    <property type="entry name" value="L-asp_N-monooxygenase_NS-form"/>
</dbReference>
<reference evidence="3 4" key="1">
    <citation type="submission" date="2019-06" db="EMBL/GenBank/DDBJ databases">
        <title>YIM 131921 draft genome.</title>
        <authorList>
            <person name="Jiang L."/>
        </authorList>
    </citation>
    <scope>NUCLEOTIDE SEQUENCE [LARGE SCALE GENOMIC DNA]</scope>
    <source>
        <strain evidence="3 4">YIM 131921</strain>
    </source>
</reference>
<evidence type="ECO:0000313" key="3">
    <source>
        <dbReference type="EMBL" id="TNC48551.1"/>
    </source>
</evidence>
<dbReference type="InterPro" id="IPR036188">
    <property type="entry name" value="FAD/NAD-bd_sf"/>
</dbReference>
<comment type="caution">
    <text evidence="3">The sequence shown here is derived from an EMBL/GenBank/DDBJ whole genome shotgun (WGS) entry which is preliminary data.</text>
</comment>
<evidence type="ECO:0000256" key="1">
    <source>
        <dbReference type="SAM" id="MobiDB-lite"/>
    </source>
</evidence>
<dbReference type="AlphaFoldDB" id="A0A5C4MVZ5"/>
<dbReference type="EMBL" id="VDFU01000016">
    <property type="protein sequence ID" value="TNC48551.1"/>
    <property type="molecule type" value="Genomic_DNA"/>
</dbReference>
<sequence>MVMMTHPVAGQPPAPGLRVLIVGGGASGVLLAAQLLRQGQGQVAVTILERGAMLGCGVAYSTPDPQHLLNTRVANMSAYPDQPEHFLEWLRADGERFADPQGFVPRGIYGRYMQSVLDPWGETPALTCWQSECLHLEVAPRGVTAHLAGGERVEADLAVLATGHALPAAAQASGLSQPWAAPASPCDGRLLIVGSGLTMVDQVLSLLAAGQEGKIIAISRHRLLPQVHRPTEPMFFCAEDLPRPMRIASLMRWLRAQAKAREEAGGDWRDAVDGLRPHLQAIWRALPPTSRRTFLRHASAYWEVHRHRMPPASHERLAKARSDARLQLLRGQFEKAVLTPEGRLLAHIAGPDGRHRELPVSRIIDCRGVRRDPEAHATPLIAGLLASGEARVDPLRVGLDVGPDCAVLRADGSASGRLFAMGPASRAAFWEITAIPDIRSQAARLAERILNRVGSVPGPATDGEEESAPSTGRTRSKDILSTAASLEWPTPDPGR</sequence>
<evidence type="ECO:0000313" key="4">
    <source>
        <dbReference type="Proteomes" id="UP000305887"/>
    </source>
</evidence>
<dbReference type="RefSeq" id="WP_139077575.1">
    <property type="nucleotide sequence ID" value="NZ_VDFU01000016.1"/>
</dbReference>
<dbReference type="Gene3D" id="3.50.50.60">
    <property type="entry name" value="FAD/NAD(P)-binding domain"/>
    <property type="match status" value="1"/>
</dbReference>